<evidence type="ECO:0000313" key="4">
    <source>
        <dbReference type="EnsemblPlants" id="Kaladp0040s0662.1.v1.1"/>
    </source>
</evidence>
<dbReference type="SMART" id="SM00360">
    <property type="entry name" value="RRM"/>
    <property type="match status" value="2"/>
</dbReference>
<dbReference type="EnsemblPlants" id="Kaladp0040s0662.1.v1.1">
    <property type="protein sequence ID" value="Kaladp0040s0662.1.v1.1"/>
    <property type="gene ID" value="Kaladp0040s0662.v1.1"/>
</dbReference>
<feature type="domain" description="RRM" evidence="3">
    <location>
        <begin position="110"/>
        <end position="187"/>
    </location>
</feature>
<organism evidence="4 5">
    <name type="scientific">Kalanchoe fedtschenkoi</name>
    <name type="common">Lavender scallops</name>
    <name type="synonym">South American air plant</name>
    <dbReference type="NCBI Taxonomy" id="63787"/>
    <lineage>
        <taxon>Eukaryota</taxon>
        <taxon>Viridiplantae</taxon>
        <taxon>Streptophyta</taxon>
        <taxon>Embryophyta</taxon>
        <taxon>Tracheophyta</taxon>
        <taxon>Spermatophyta</taxon>
        <taxon>Magnoliopsida</taxon>
        <taxon>eudicotyledons</taxon>
        <taxon>Gunneridae</taxon>
        <taxon>Pentapetalae</taxon>
        <taxon>Saxifragales</taxon>
        <taxon>Crassulaceae</taxon>
        <taxon>Kalanchoe</taxon>
    </lineage>
</organism>
<reference evidence="4" key="1">
    <citation type="submission" date="2021-01" db="UniProtKB">
        <authorList>
            <consortium name="EnsemblPlants"/>
        </authorList>
    </citation>
    <scope>IDENTIFICATION</scope>
</reference>
<dbReference type="PROSITE" id="PS50102">
    <property type="entry name" value="RRM"/>
    <property type="match status" value="2"/>
</dbReference>
<name>A0A7N0TNL3_KALFE</name>
<keyword evidence="5" id="KW-1185">Reference proteome</keyword>
<feature type="region of interest" description="Disordered" evidence="2">
    <location>
        <begin position="318"/>
        <end position="379"/>
    </location>
</feature>
<dbReference type="Gene3D" id="3.30.70.330">
    <property type="match status" value="2"/>
</dbReference>
<dbReference type="InterPro" id="IPR053260">
    <property type="entry name" value="hnRNP"/>
</dbReference>
<dbReference type="InterPro" id="IPR012677">
    <property type="entry name" value="Nucleotide-bd_a/b_plait_sf"/>
</dbReference>
<dbReference type="InterPro" id="IPR035979">
    <property type="entry name" value="RBD_domain_sf"/>
</dbReference>
<feature type="compositionally biased region" description="Polar residues" evidence="2">
    <location>
        <begin position="354"/>
        <end position="379"/>
    </location>
</feature>
<dbReference type="SUPFAM" id="SSF54928">
    <property type="entry name" value="RNA-binding domain, RBD"/>
    <property type="match status" value="2"/>
</dbReference>
<dbReference type="InterPro" id="IPR000504">
    <property type="entry name" value="RRM_dom"/>
</dbReference>
<evidence type="ECO:0000256" key="1">
    <source>
        <dbReference type="PROSITE-ProRule" id="PRU00176"/>
    </source>
</evidence>
<accession>A0A7N0TNL3</accession>
<evidence type="ECO:0000313" key="5">
    <source>
        <dbReference type="Proteomes" id="UP000594263"/>
    </source>
</evidence>
<protein>
    <recommendedName>
        <fullName evidence="3">RRM domain-containing protein</fullName>
    </recommendedName>
</protein>
<dbReference type="CDD" id="cd12330">
    <property type="entry name" value="RRM2_Hrp1p"/>
    <property type="match status" value="1"/>
</dbReference>
<dbReference type="AlphaFoldDB" id="A0A7N0TNL3"/>
<dbReference type="Gramene" id="Kaladp0040s0662.1.v1.1">
    <property type="protein sequence ID" value="Kaladp0040s0662.1.v1.1"/>
    <property type="gene ID" value="Kaladp0040s0662.v1.1"/>
</dbReference>
<sequence>MDPDHGKLFVGGIAWGTTSDQLREYFGRYGEVSNASIVKDKITGQPRGFGFVSFSDASVLDHVLQIKHVVGDKTVEVKQALLRAELNPSAKFSNTKVGRSPGAEGHFRTKKIFVGGLPATLTEDEFRQYFGSYGLLTDVVIMYDQNTRRPRGFGFISFETEDSVDRVLSKTFHELNGKLVEVKRAQPKDSYPLGSGRSSDVHGRGIQFYGPPNVNINRSSGHNASNKFPNLQNTLNGFPPTYGYGAVGNYGFCGLGGYFVGRYALGAPMGAYQPPFVPIGYVSNSYGAGPAPTSHFPNGVGYGNQAYGHGSSIRSGISSFNGHSNVRAQPSNVSNISGGANQGKRGVNHDDLRSNNSKDAGQEINTLSGQASAKDSNCH</sequence>
<dbReference type="PANTHER" id="PTHR48035:SF2">
    <property type="entry name" value="RNA-BINDING REGION RNP-1 DOMAIN-CONTAINING PROTEIN"/>
    <property type="match status" value="1"/>
</dbReference>
<dbReference type="Proteomes" id="UP000594263">
    <property type="component" value="Unplaced"/>
</dbReference>
<evidence type="ECO:0000259" key="3">
    <source>
        <dbReference type="PROSITE" id="PS50102"/>
    </source>
</evidence>
<dbReference type="Pfam" id="PF00076">
    <property type="entry name" value="RRM_1"/>
    <property type="match status" value="2"/>
</dbReference>
<feature type="domain" description="RRM" evidence="3">
    <location>
        <begin position="6"/>
        <end position="82"/>
    </location>
</feature>
<dbReference type="PANTHER" id="PTHR48035">
    <property type="entry name" value="HETEROGENEOUS NUCLEAR RIBONUCLEOPROTEIN 1"/>
    <property type="match status" value="1"/>
</dbReference>
<feature type="compositionally biased region" description="Polar residues" evidence="2">
    <location>
        <begin position="320"/>
        <end position="339"/>
    </location>
</feature>
<evidence type="ECO:0000256" key="2">
    <source>
        <dbReference type="SAM" id="MobiDB-lite"/>
    </source>
</evidence>
<proteinExistence type="predicted"/>
<keyword evidence="1" id="KW-0694">RNA-binding</keyword>
<dbReference type="GO" id="GO:0003723">
    <property type="term" value="F:RNA binding"/>
    <property type="evidence" value="ECO:0007669"/>
    <property type="project" value="UniProtKB-UniRule"/>
</dbReference>
<dbReference type="OMA" id="NETGDRH"/>